<evidence type="ECO:0008006" key="3">
    <source>
        <dbReference type="Google" id="ProtNLM"/>
    </source>
</evidence>
<dbReference type="KEGG" id="smam:Mal15_10190"/>
<sequence length="191" mass="20911">MRRVLKIGGSLLLRESLAGSIQSWVASQPPAQTIAIVGGGELIDAVRRLDAMFPSPPTWVHWQCVGLLRTTFEWLGRQLDPWQLESTAEDFAQMKRANGCQNHLVAVDAFYHAASVSPLPEDWTTTTDAIAGWLSILTDADELVLLKSCDVDDSLSLDELARRQIVDPALPNLAGQLPPLRIVNFAAEAGR</sequence>
<name>A0A5B9M8P8_9BACT</name>
<evidence type="ECO:0000313" key="1">
    <source>
        <dbReference type="EMBL" id="QEF96989.1"/>
    </source>
</evidence>
<dbReference type="RefSeq" id="WP_147866724.1">
    <property type="nucleotide sequence ID" value="NZ_CP036264.1"/>
</dbReference>
<dbReference type="Proteomes" id="UP000321353">
    <property type="component" value="Chromosome"/>
</dbReference>
<evidence type="ECO:0000313" key="2">
    <source>
        <dbReference type="Proteomes" id="UP000321353"/>
    </source>
</evidence>
<accession>A0A5B9M8P8</accession>
<dbReference type="EMBL" id="CP036264">
    <property type="protein sequence ID" value="QEF96989.1"/>
    <property type="molecule type" value="Genomic_DNA"/>
</dbReference>
<dbReference type="Gene3D" id="3.40.1160.10">
    <property type="entry name" value="Acetylglutamate kinase-like"/>
    <property type="match status" value="1"/>
</dbReference>
<dbReference type="AlphaFoldDB" id="A0A5B9M8P8"/>
<dbReference type="SUPFAM" id="SSF53633">
    <property type="entry name" value="Carbamate kinase-like"/>
    <property type="match status" value="1"/>
</dbReference>
<proteinExistence type="predicted"/>
<gene>
    <name evidence="1" type="ORF">Mal15_10190</name>
</gene>
<dbReference type="InterPro" id="IPR036393">
    <property type="entry name" value="AceGlu_kinase-like_sf"/>
</dbReference>
<keyword evidence="2" id="KW-1185">Reference proteome</keyword>
<reference evidence="1 2" key="1">
    <citation type="submission" date="2019-02" db="EMBL/GenBank/DDBJ databases">
        <title>Planctomycetal bacteria perform biofilm scaping via a novel small molecule.</title>
        <authorList>
            <person name="Jeske O."/>
            <person name="Boedeker C."/>
            <person name="Wiegand S."/>
            <person name="Breitling P."/>
            <person name="Kallscheuer N."/>
            <person name="Jogler M."/>
            <person name="Rohde M."/>
            <person name="Petersen J."/>
            <person name="Medema M.H."/>
            <person name="Surup F."/>
            <person name="Jogler C."/>
        </authorList>
    </citation>
    <scope>NUCLEOTIDE SEQUENCE [LARGE SCALE GENOMIC DNA]</scope>
    <source>
        <strain evidence="1 2">Mal15</strain>
    </source>
</reference>
<organism evidence="1 2">
    <name type="scientific">Stieleria maiorica</name>
    <dbReference type="NCBI Taxonomy" id="2795974"/>
    <lineage>
        <taxon>Bacteria</taxon>
        <taxon>Pseudomonadati</taxon>
        <taxon>Planctomycetota</taxon>
        <taxon>Planctomycetia</taxon>
        <taxon>Pirellulales</taxon>
        <taxon>Pirellulaceae</taxon>
        <taxon>Stieleria</taxon>
    </lineage>
</organism>
<protein>
    <recommendedName>
        <fullName evidence="3">Amino acid kinase family protein</fullName>
    </recommendedName>
</protein>